<evidence type="ECO:0000313" key="6">
    <source>
        <dbReference type="EMBL" id="EGT49279.1"/>
    </source>
</evidence>
<organism evidence="7">
    <name type="scientific">Caenorhabditis brenneri</name>
    <name type="common">Nematode worm</name>
    <dbReference type="NCBI Taxonomy" id="135651"/>
    <lineage>
        <taxon>Eukaryota</taxon>
        <taxon>Metazoa</taxon>
        <taxon>Ecdysozoa</taxon>
        <taxon>Nematoda</taxon>
        <taxon>Chromadorea</taxon>
        <taxon>Rhabditida</taxon>
        <taxon>Rhabditina</taxon>
        <taxon>Rhabditomorpha</taxon>
        <taxon>Rhabditoidea</taxon>
        <taxon>Rhabditidae</taxon>
        <taxon>Peloderinae</taxon>
        <taxon>Caenorhabditis</taxon>
    </lineage>
</organism>
<evidence type="ECO:0000256" key="3">
    <source>
        <dbReference type="ARBA" id="ARBA00022801"/>
    </source>
</evidence>
<name>G0PAE4_CAEBE</name>
<dbReference type="STRING" id="135651.G0PAE4"/>
<dbReference type="InterPro" id="IPR029058">
    <property type="entry name" value="AB_hydrolase_fold"/>
</dbReference>
<keyword evidence="3 4" id="KW-0378">Hydrolase</keyword>
<dbReference type="Gene3D" id="3.40.50.1820">
    <property type="entry name" value="alpha/beta hydrolase"/>
    <property type="match status" value="1"/>
</dbReference>
<protein>
    <recommendedName>
        <fullName evidence="4">Carboxylic ester hydrolase</fullName>
        <ecNumber evidence="4">3.1.1.-</ecNumber>
    </recommendedName>
</protein>
<dbReference type="PROSITE" id="PS00122">
    <property type="entry name" value="CARBOXYLESTERASE_B_1"/>
    <property type="match status" value="1"/>
</dbReference>
<keyword evidence="2" id="KW-0719">Serine esterase</keyword>
<dbReference type="EMBL" id="GL380177">
    <property type="protein sequence ID" value="EGT49279.1"/>
    <property type="molecule type" value="Genomic_DNA"/>
</dbReference>
<dbReference type="SUPFAM" id="SSF53474">
    <property type="entry name" value="alpha/beta-Hydrolases"/>
    <property type="match status" value="1"/>
</dbReference>
<evidence type="ECO:0000259" key="5">
    <source>
        <dbReference type="Pfam" id="PF00135"/>
    </source>
</evidence>
<feature type="domain" description="Carboxylesterase type B" evidence="5">
    <location>
        <begin position="55"/>
        <end position="570"/>
    </location>
</feature>
<dbReference type="PROSITE" id="PS00941">
    <property type="entry name" value="CARBOXYLESTERASE_B_2"/>
    <property type="match status" value="1"/>
</dbReference>
<feature type="chain" id="PRO_5005130750" description="Carboxylic ester hydrolase" evidence="4">
    <location>
        <begin position="21"/>
        <end position="590"/>
    </location>
</feature>
<dbReference type="InterPro" id="IPR002018">
    <property type="entry name" value="CarbesteraseB"/>
</dbReference>
<evidence type="ECO:0000256" key="1">
    <source>
        <dbReference type="ARBA" id="ARBA00005964"/>
    </source>
</evidence>
<dbReference type="InterPro" id="IPR019826">
    <property type="entry name" value="Carboxylesterase_B_AS"/>
</dbReference>
<dbReference type="InParanoid" id="G0PAE4"/>
<dbReference type="Proteomes" id="UP000008068">
    <property type="component" value="Unassembled WGS sequence"/>
</dbReference>
<dbReference type="HOGENOM" id="CLU_006586_13_0_1"/>
<dbReference type="InterPro" id="IPR050309">
    <property type="entry name" value="Type-B_Carboxylest/Lipase"/>
</dbReference>
<keyword evidence="4" id="KW-0732">Signal</keyword>
<dbReference type="Pfam" id="PF00135">
    <property type="entry name" value="COesterase"/>
    <property type="match status" value="1"/>
</dbReference>
<sequence>MAFLTFFHLFSFLLIHFVSPQFNLPPLPAGAFKKPSPETSNITVDVLIQTRNVTATIRGLRFSYGNSYRGIPYAEAPIGSLRFAYAKRKDPFGIVNALEYGAACSQKEMKVAIGESKSAEDCLFINVFTPLNVTKDSKLPVYMFYHYGGYVGGNGNMDQGIFPNLVNRGPIIMVSMNYRVGPFGFFTTRDSVAPGNWATSDWIEALNWVNRYISFFGGDPKRITIGGQSAGAESVSAITLTPFSKSLFNQVIQESGSSFDATIMSYSEKTRNTSEYLSIGLNCSTKEQWERRDSFSDILSCLRNKTVSQIMKIDDTLPNHRSKWSLVQDNKYFTEKLEVLAMKRNKSINVLIGNVNSEWIFFEDRSYMTTNVNSSRNSASQIEKDLAESYEISYYSNPQSVLTAVQNVYMKSNTSNVNNHVHWEAKRLQVHSLHLFINWNTFQVWSEMVFIGPVLRDSLFYRSNGNTVYLYSLDWLSPNAMPDVIEQTLRGVSHGSELAYLFTTSCQFYNCTSGDNILRQFFSSSWVNFIKYGNPTPSGSKLPFRWLPMDKSNRYLSFTPTPKMESNYYPNASVWTCSAPKIDGYIAPFC</sequence>
<dbReference type="PANTHER" id="PTHR11559">
    <property type="entry name" value="CARBOXYLESTERASE"/>
    <property type="match status" value="1"/>
</dbReference>
<dbReference type="eggNOG" id="KOG1516">
    <property type="taxonomic scope" value="Eukaryota"/>
</dbReference>
<dbReference type="GO" id="GO:0052689">
    <property type="term" value="F:carboxylic ester hydrolase activity"/>
    <property type="evidence" value="ECO:0007669"/>
    <property type="project" value="UniProtKB-KW"/>
</dbReference>
<dbReference type="InterPro" id="IPR019819">
    <property type="entry name" value="Carboxylesterase_B_CS"/>
</dbReference>
<evidence type="ECO:0000313" key="7">
    <source>
        <dbReference type="Proteomes" id="UP000008068"/>
    </source>
</evidence>
<dbReference type="AlphaFoldDB" id="G0PAE4"/>
<accession>G0PAE4</accession>
<gene>
    <name evidence="6" type="ORF">CAEBREN_31905</name>
</gene>
<keyword evidence="7" id="KW-1185">Reference proteome</keyword>
<dbReference type="ESTHER" id="caebe-g0pae4">
    <property type="family name" value="Carb_B_Nematoda"/>
</dbReference>
<evidence type="ECO:0000256" key="4">
    <source>
        <dbReference type="RuleBase" id="RU361235"/>
    </source>
</evidence>
<dbReference type="EC" id="3.1.1.-" evidence="4"/>
<dbReference type="OrthoDB" id="5842897at2759"/>
<feature type="signal peptide" evidence="4">
    <location>
        <begin position="1"/>
        <end position="20"/>
    </location>
</feature>
<evidence type="ECO:0000256" key="2">
    <source>
        <dbReference type="ARBA" id="ARBA00022487"/>
    </source>
</evidence>
<reference evidence="7" key="1">
    <citation type="submission" date="2011-07" db="EMBL/GenBank/DDBJ databases">
        <authorList>
            <consortium name="Caenorhabditis brenneri Sequencing and Analysis Consortium"/>
            <person name="Wilson R.K."/>
        </authorList>
    </citation>
    <scope>NUCLEOTIDE SEQUENCE [LARGE SCALE GENOMIC DNA]</scope>
    <source>
        <strain evidence="7">PB2801</strain>
    </source>
</reference>
<comment type="similarity">
    <text evidence="1 4">Belongs to the type-B carboxylesterase/lipase family.</text>
</comment>
<proteinExistence type="inferred from homology"/>